<accession>A0ABR2KJS5</accession>
<feature type="region of interest" description="Disordered" evidence="1">
    <location>
        <begin position="202"/>
        <end position="224"/>
    </location>
</feature>
<protein>
    <recommendedName>
        <fullName evidence="4">F5/8 type C domain-containing protein</fullName>
    </recommendedName>
</protein>
<evidence type="ECO:0008006" key="4">
    <source>
        <dbReference type="Google" id="ProtNLM"/>
    </source>
</evidence>
<feature type="compositionally biased region" description="Polar residues" evidence="1">
    <location>
        <begin position="202"/>
        <end position="217"/>
    </location>
</feature>
<reference evidence="2 3" key="1">
    <citation type="submission" date="2024-04" db="EMBL/GenBank/DDBJ databases">
        <title>Tritrichomonas musculus Genome.</title>
        <authorList>
            <person name="Alves-Ferreira E."/>
            <person name="Grigg M."/>
            <person name="Lorenzi H."/>
            <person name="Galac M."/>
        </authorList>
    </citation>
    <scope>NUCLEOTIDE SEQUENCE [LARGE SCALE GENOMIC DNA]</scope>
    <source>
        <strain evidence="2 3">EAF2021</strain>
    </source>
</reference>
<evidence type="ECO:0000313" key="2">
    <source>
        <dbReference type="EMBL" id="KAK8890255.1"/>
    </source>
</evidence>
<feature type="compositionally biased region" description="Polar residues" evidence="1">
    <location>
        <begin position="338"/>
        <end position="352"/>
    </location>
</feature>
<feature type="compositionally biased region" description="Basic and acidic residues" evidence="1">
    <location>
        <begin position="550"/>
        <end position="563"/>
    </location>
</feature>
<proteinExistence type="predicted"/>
<feature type="region of interest" description="Disordered" evidence="1">
    <location>
        <begin position="481"/>
        <end position="578"/>
    </location>
</feature>
<dbReference type="InterPro" id="IPR008979">
    <property type="entry name" value="Galactose-bd-like_sf"/>
</dbReference>
<keyword evidence="3" id="KW-1185">Reference proteome</keyword>
<feature type="compositionally biased region" description="Low complexity" evidence="1">
    <location>
        <begin position="361"/>
        <end position="386"/>
    </location>
</feature>
<comment type="caution">
    <text evidence="2">The sequence shown here is derived from an EMBL/GenBank/DDBJ whole genome shotgun (WGS) entry which is preliminary data.</text>
</comment>
<organism evidence="2 3">
    <name type="scientific">Tritrichomonas musculus</name>
    <dbReference type="NCBI Taxonomy" id="1915356"/>
    <lineage>
        <taxon>Eukaryota</taxon>
        <taxon>Metamonada</taxon>
        <taxon>Parabasalia</taxon>
        <taxon>Tritrichomonadida</taxon>
        <taxon>Tritrichomonadidae</taxon>
        <taxon>Tritrichomonas</taxon>
    </lineage>
</organism>
<evidence type="ECO:0000313" key="3">
    <source>
        <dbReference type="Proteomes" id="UP001470230"/>
    </source>
</evidence>
<dbReference type="EMBL" id="JAPFFF010000005">
    <property type="protein sequence ID" value="KAK8890255.1"/>
    <property type="molecule type" value="Genomic_DNA"/>
</dbReference>
<feature type="region of interest" description="Disordered" evidence="1">
    <location>
        <begin position="131"/>
        <end position="150"/>
    </location>
</feature>
<dbReference type="Gene3D" id="2.60.120.260">
    <property type="entry name" value="Galactose-binding domain-like"/>
    <property type="match status" value="1"/>
</dbReference>
<sequence length="827" mass="94003">MPITHPEREPDFQLIFNKETFNVSKCLFGLYSHIFRQHPSFVFHESLDMSEKGITNDTFKEFIKACQGRFYTINLNNCFGLLKLSEKWEVNVVKKEVSDFISNIDDASADIMKLKFYLLQSNPEFFNELAETKRNDHEKREKHSPKKEKSRMEIINHIEDSISKNINFYLDIPSFAELPISCLLRIISKSFSYHKSHLCKNQNSKNENSVEAKNNINDDNDAQDFKNENINNHLFLKFLESATNYHKEASRVLVKLIDNYGDFTESELKRLNEVANPFSELDFTEKIRFFFTELDAQNKEINEFQKDLSAIKKEGEKSIKKIEAEVKTLKHTMKKNAKNSPSQSKSLSNLKSVASGEDPGNSPLNPNSSSTVLSNSLSNLELASRSTVPSDSELEEHPISPNKYNLHPMVPIPPNRPQPNQAADIGLSNYDILESLTDILNKFNQIKNSSSSFKKSIDFYDNKIAEFKDRCDQINAQLSEEEAKAKAKPNDDQKSKTKQKQKQKPQSQIEKAQSQIEKAESKAKTKSLSNYAKSTEKVSIEAPVKSSKHSSKESKSKSKEKPKVSTSSNQESKDINLISAPKANFQTIKETKSRYSHSVKEPDRVSFTDVDQRKRSFFMAKSSLTSPSLPQSHNQSSTAASITVADDINKKPIAILFNQEDLNGFNGLIHYLCTLNASGNLNGIMSIQASSTQTGIAQPENIVKANGIWLSDDKENQWISFDFISRKINVLNYSIKTIPYGENSFHMKNWAVEGSNSNDNDGWVLLDKRENNSQLASNGVVINFNVNLCQNQFFRYIRLKMIGPNHFNSNVFAFSRIEFYGTLKIGD</sequence>
<name>A0ABR2KJS5_9EUKA</name>
<feature type="region of interest" description="Disordered" evidence="1">
    <location>
        <begin position="331"/>
        <end position="423"/>
    </location>
</feature>
<feature type="compositionally biased region" description="Basic and acidic residues" evidence="1">
    <location>
        <begin position="131"/>
        <end position="141"/>
    </location>
</feature>
<dbReference type="SUPFAM" id="SSF49785">
    <property type="entry name" value="Galactose-binding domain-like"/>
    <property type="match status" value="1"/>
</dbReference>
<dbReference type="Proteomes" id="UP001470230">
    <property type="component" value="Unassembled WGS sequence"/>
</dbReference>
<feature type="compositionally biased region" description="Basic and acidic residues" evidence="1">
    <location>
        <begin position="481"/>
        <end position="495"/>
    </location>
</feature>
<evidence type="ECO:0000256" key="1">
    <source>
        <dbReference type="SAM" id="MobiDB-lite"/>
    </source>
</evidence>
<gene>
    <name evidence="2" type="ORF">M9Y10_035027</name>
</gene>